<evidence type="ECO:0000313" key="1">
    <source>
        <dbReference type="EMBL" id="ROR67123.1"/>
    </source>
</evidence>
<evidence type="ECO:0008006" key="3">
    <source>
        <dbReference type="Google" id="ProtNLM"/>
    </source>
</evidence>
<organism evidence="1 2">
    <name type="scientific">Agrococcus jenensis</name>
    <dbReference type="NCBI Taxonomy" id="46353"/>
    <lineage>
        <taxon>Bacteria</taxon>
        <taxon>Bacillati</taxon>
        <taxon>Actinomycetota</taxon>
        <taxon>Actinomycetes</taxon>
        <taxon>Micrococcales</taxon>
        <taxon>Microbacteriaceae</taxon>
        <taxon>Agrococcus</taxon>
    </lineage>
</organism>
<proteinExistence type="predicted"/>
<comment type="caution">
    <text evidence="1">The sequence shown here is derived from an EMBL/GenBank/DDBJ whole genome shotgun (WGS) entry which is preliminary data.</text>
</comment>
<dbReference type="EMBL" id="RKHJ01000001">
    <property type="protein sequence ID" value="ROR67123.1"/>
    <property type="molecule type" value="Genomic_DNA"/>
</dbReference>
<evidence type="ECO:0000313" key="2">
    <source>
        <dbReference type="Proteomes" id="UP000275456"/>
    </source>
</evidence>
<dbReference type="AlphaFoldDB" id="A0A3N2AVR8"/>
<accession>A0A3N2AVR8</accession>
<protein>
    <recommendedName>
        <fullName evidence="3">RadC-like JAB domain-containing protein</fullName>
    </recommendedName>
</protein>
<keyword evidence="2" id="KW-1185">Reference proteome</keyword>
<name>A0A3N2AVR8_9MICO</name>
<gene>
    <name evidence="1" type="ORF">EDD26_2526</name>
</gene>
<reference evidence="1 2" key="1">
    <citation type="submission" date="2018-11" db="EMBL/GenBank/DDBJ databases">
        <title>Sequencing the genomes of 1000 actinobacteria strains.</title>
        <authorList>
            <person name="Klenk H.-P."/>
        </authorList>
    </citation>
    <scope>NUCLEOTIDE SEQUENCE [LARGE SCALE GENOMIC DNA]</scope>
    <source>
        <strain evidence="1 2">DSM 9580</strain>
    </source>
</reference>
<dbReference type="Proteomes" id="UP000275456">
    <property type="component" value="Unassembled WGS sequence"/>
</dbReference>
<sequence length="154" mass="16397">MPGMDEMTRSEAARSRLTVERLLELGDLPIDDDASLLERARSVVREGLVRRLWLLLLDGGGLLVPRLTLIDDTPITPEAEAPAALSRILGGIADAGCSVAVVLERPGPPWASPDDWAWHDALRRAGAAHEGTLRAVLLAHSGGVDLLGDRTADG</sequence>